<dbReference type="GO" id="GO:0032259">
    <property type="term" value="P:methylation"/>
    <property type="evidence" value="ECO:0007669"/>
    <property type="project" value="UniProtKB-KW"/>
</dbReference>
<dbReference type="Gene3D" id="3.90.1410.10">
    <property type="entry name" value="set domain protein methyltransferase, domain 1"/>
    <property type="match status" value="1"/>
</dbReference>
<dbReference type="InterPro" id="IPR046341">
    <property type="entry name" value="SET_dom_sf"/>
</dbReference>
<keyword evidence="1 6" id="KW-0489">Methyltransferase</keyword>
<dbReference type="Gene3D" id="3.90.1420.10">
    <property type="entry name" value="Rubisco LSMT, substrate-binding domain"/>
    <property type="match status" value="1"/>
</dbReference>
<dbReference type="CDD" id="cd10527">
    <property type="entry name" value="SET_LSMT"/>
    <property type="match status" value="1"/>
</dbReference>
<dbReference type="FunCoup" id="A0A2P6NSG0">
    <property type="interactions" value="195"/>
</dbReference>
<evidence type="ECO:0000256" key="1">
    <source>
        <dbReference type="ARBA" id="ARBA00022603"/>
    </source>
</evidence>
<accession>A0A2P6NSG0</accession>
<dbReference type="InterPro" id="IPR036464">
    <property type="entry name" value="Rubisco_LSMT_subst-bd_sf"/>
</dbReference>
<dbReference type="AlphaFoldDB" id="A0A2P6NSG0"/>
<reference evidence="6 7" key="1">
    <citation type="journal article" date="2018" name="Genome Biol. Evol.">
        <title>Multiple Roots of Fruiting Body Formation in Amoebozoa.</title>
        <authorList>
            <person name="Hillmann F."/>
            <person name="Forbes G."/>
            <person name="Novohradska S."/>
            <person name="Ferling I."/>
            <person name="Riege K."/>
            <person name="Groth M."/>
            <person name="Westermann M."/>
            <person name="Marz M."/>
            <person name="Spaller T."/>
            <person name="Winckler T."/>
            <person name="Schaap P."/>
            <person name="Glockner G."/>
        </authorList>
    </citation>
    <scope>NUCLEOTIDE SEQUENCE [LARGE SCALE GENOMIC DNA]</scope>
    <source>
        <strain evidence="6 7">Jena</strain>
    </source>
</reference>
<dbReference type="SUPFAM" id="SSF81822">
    <property type="entry name" value="RuBisCo LSMT C-terminal, substrate-binding domain"/>
    <property type="match status" value="1"/>
</dbReference>
<proteinExistence type="predicted"/>
<evidence type="ECO:0000256" key="4">
    <source>
        <dbReference type="SAM" id="MobiDB-lite"/>
    </source>
</evidence>
<evidence type="ECO:0000256" key="3">
    <source>
        <dbReference type="ARBA" id="ARBA00022691"/>
    </source>
</evidence>
<dbReference type="GO" id="GO:0005634">
    <property type="term" value="C:nucleus"/>
    <property type="evidence" value="ECO:0007669"/>
    <property type="project" value="TreeGrafter"/>
</dbReference>
<dbReference type="STRING" id="1890364.A0A2P6NSG0"/>
<dbReference type="PANTHER" id="PTHR13271">
    <property type="entry name" value="UNCHARACTERIZED PUTATIVE METHYLTRANSFERASE"/>
    <property type="match status" value="1"/>
</dbReference>
<dbReference type="Pfam" id="PF09273">
    <property type="entry name" value="Rubis-subs-bind"/>
    <property type="match status" value="1"/>
</dbReference>
<dbReference type="InParanoid" id="A0A2P6NSG0"/>
<feature type="region of interest" description="Disordered" evidence="4">
    <location>
        <begin position="420"/>
        <end position="450"/>
    </location>
</feature>
<dbReference type="InterPro" id="IPR015353">
    <property type="entry name" value="Rubisco_LSMT_subst-bd"/>
</dbReference>
<dbReference type="GO" id="GO:0016279">
    <property type="term" value="F:protein-lysine N-methyltransferase activity"/>
    <property type="evidence" value="ECO:0007669"/>
    <property type="project" value="TreeGrafter"/>
</dbReference>
<dbReference type="Proteomes" id="UP000241769">
    <property type="component" value="Unassembled WGS sequence"/>
</dbReference>
<dbReference type="EMBL" id="MDYQ01000025">
    <property type="protein sequence ID" value="PRP86895.1"/>
    <property type="molecule type" value="Genomic_DNA"/>
</dbReference>
<organism evidence="6 7">
    <name type="scientific">Planoprotostelium fungivorum</name>
    <dbReference type="NCBI Taxonomy" id="1890364"/>
    <lineage>
        <taxon>Eukaryota</taxon>
        <taxon>Amoebozoa</taxon>
        <taxon>Evosea</taxon>
        <taxon>Variosea</taxon>
        <taxon>Cavosteliida</taxon>
        <taxon>Cavosteliaceae</taxon>
        <taxon>Planoprotostelium</taxon>
    </lineage>
</organism>
<dbReference type="SUPFAM" id="SSF82199">
    <property type="entry name" value="SET domain"/>
    <property type="match status" value="1"/>
</dbReference>
<protein>
    <submittedName>
        <fullName evidence="6">N-lysine methyltransferase SETD6-like</fullName>
    </submittedName>
</protein>
<dbReference type="OrthoDB" id="441812at2759"/>
<gene>
    <name evidence="6" type="ORF">PROFUN_03643</name>
</gene>
<evidence type="ECO:0000256" key="2">
    <source>
        <dbReference type="ARBA" id="ARBA00022679"/>
    </source>
</evidence>
<keyword evidence="3" id="KW-0949">S-adenosyl-L-methionine</keyword>
<dbReference type="PANTHER" id="PTHR13271:SF34">
    <property type="entry name" value="N-LYSINE METHYLTRANSFERASE SETD6"/>
    <property type="match status" value="1"/>
</dbReference>
<keyword evidence="2 6" id="KW-0808">Transferase</keyword>
<evidence type="ECO:0000313" key="7">
    <source>
        <dbReference type="Proteomes" id="UP000241769"/>
    </source>
</evidence>
<evidence type="ECO:0000313" key="6">
    <source>
        <dbReference type="EMBL" id="PRP86895.1"/>
    </source>
</evidence>
<sequence length="450" mass="51235">MTDEAKDKFLAWCDARGIFISPKLDLFSPFTFEELTSSRSMKQYMEPEENKLPIGSYVTPPSIAENVEKGTIQSHLKSHKPPLSNFSSMSVYLMHEFATESSALSPYIEILPQEYSNSLYLSDDQKEGLKGTTLGSMIEQDFFERQFTKSILPIVESYKNWPTNGDENLIERFRRAAGTVMSRGFHDGEGRGPFILPVVDMFNHSCVFPNISLKEDNGVFIVVAREFIGRDTEKVFNSYGELSNTQLMHTYGFVEEDNPHDSVDIPIDCMVEQYRESGEESEDKSCSASAKIEVLRDAKLISERGFQISKEDMLPSSLITTAQVLLMDDEAFEEYRKDPIELGEDMIGEEGADDYLVAVYSLVLSTIEARMTSYGVSFRDTYLQLKDPKLEEAQRSICVLRFSEQTMLLNLKSQLKEEIDEIVGETQPKPVGNKRKTNEGEKKKQKKQRR</sequence>
<keyword evidence="7" id="KW-1185">Reference proteome</keyword>
<feature type="domain" description="Rubisco LSMT substrate-binding" evidence="5">
    <location>
        <begin position="289"/>
        <end position="408"/>
    </location>
</feature>
<name>A0A2P6NSG0_9EUKA</name>
<evidence type="ECO:0000259" key="5">
    <source>
        <dbReference type="Pfam" id="PF09273"/>
    </source>
</evidence>
<dbReference type="InterPro" id="IPR050600">
    <property type="entry name" value="SETD3_SETD6_MTase"/>
</dbReference>
<comment type="caution">
    <text evidence="6">The sequence shown here is derived from an EMBL/GenBank/DDBJ whole genome shotgun (WGS) entry which is preliminary data.</text>
</comment>